<gene>
    <name evidence="2" type="ORF">BBBOND_0402000</name>
</gene>
<proteinExistence type="predicted"/>
<feature type="region of interest" description="Disordered" evidence="1">
    <location>
        <begin position="264"/>
        <end position="319"/>
    </location>
</feature>
<accession>A0A061DAX9</accession>
<dbReference type="OrthoDB" id="10385355at2759"/>
<reference evidence="3" key="1">
    <citation type="journal article" date="2014" name="Nucleic Acids Res.">
        <title>The evolutionary dynamics of variant antigen genes in Babesia reveal a history of genomic innovation underlying host-parasite interaction.</title>
        <authorList>
            <person name="Jackson A.P."/>
            <person name="Otto T.D."/>
            <person name="Darby A."/>
            <person name="Ramaprasad A."/>
            <person name="Xia D."/>
            <person name="Echaide I.E."/>
            <person name="Farber M."/>
            <person name="Gahlot S."/>
            <person name="Gamble J."/>
            <person name="Gupta D."/>
            <person name="Gupta Y."/>
            <person name="Jackson L."/>
            <person name="Malandrin L."/>
            <person name="Malas T.B."/>
            <person name="Moussa E."/>
            <person name="Nair M."/>
            <person name="Reid A.J."/>
            <person name="Sanders M."/>
            <person name="Sharma J."/>
            <person name="Tracey A."/>
            <person name="Quail M.A."/>
            <person name="Weir W."/>
            <person name="Wastling J.M."/>
            <person name="Hall N."/>
            <person name="Willadsen P."/>
            <person name="Lingelbach K."/>
            <person name="Shiels B."/>
            <person name="Tait A."/>
            <person name="Berriman M."/>
            <person name="Allred D.R."/>
            <person name="Pain A."/>
        </authorList>
    </citation>
    <scope>NUCLEOTIDE SEQUENCE [LARGE SCALE GENOMIC DNA]</scope>
    <source>
        <strain evidence="3">Bond</strain>
    </source>
</reference>
<dbReference type="KEGG" id="bbig:BBBOND_0402000"/>
<name>A0A061DAX9_BABBI</name>
<dbReference type="VEuPathDB" id="PiroplasmaDB:BBBOND_0402000"/>
<evidence type="ECO:0000313" key="2">
    <source>
        <dbReference type="EMBL" id="CDR97708.1"/>
    </source>
</evidence>
<dbReference type="RefSeq" id="XP_012769894.1">
    <property type="nucleotide sequence ID" value="XM_012914440.1"/>
</dbReference>
<organism evidence="2 3">
    <name type="scientific">Babesia bigemina</name>
    <dbReference type="NCBI Taxonomy" id="5866"/>
    <lineage>
        <taxon>Eukaryota</taxon>
        <taxon>Sar</taxon>
        <taxon>Alveolata</taxon>
        <taxon>Apicomplexa</taxon>
        <taxon>Aconoidasida</taxon>
        <taxon>Piroplasmida</taxon>
        <taxon>Babesiidae</taxon>
        <taxon>Babesia</taxon>
    </lineage>
</organism>
<dbReference type="EMBL" id="LK391710">
    <property type="protein sequence ID" value="CDR97708.1"/>
    <property type="molecule type" value="Genomic_DNA"/>
</dbReference>
<sequence>MVYTSLTEAPHNLKDGIDWLIALRGTDAEANLKAMGAAIHKLLADKPVGYTEVPGLEAVKQISKEFMEKPELKYHWCVERLLKRFNKPMGKAPSLLEKWFGIIAESDYANVVQNHGFDRQAMSDKLAQVVDSCDKFLNEMKDPDHYTSAYGSDATWAKSCAKDPEACAVILVGVAPMLYTGLRSLWDVSFFAAKKIPPFNSKRRLLDMLKAVGYGEPVCPAGIGASDVRKAFNLMEVDIFTTLYDLGGFWAFYGDKNAANSKSLRDVAPADSVEGEGRVGEEPEGEEPEGEEPEGEEPEGEASEGEASEGEESEGEDSS</sequence>
<evidence type="ECO:0000313" key="3">
    <source>
        <dbReference type="Proteomes" id="UP000033188"/>
    </source>
</evidence>
<protein>
    <submittedName>
        <fullName evidence="2">Uncharacterized protein</fullName>
    </submittedName>
</protein>
<keyword evidence="3" id="KW-1185">Reference proteome</keyword>
<feature type="compositionally biased region" description="Acidic residues" evidence="1">
    <location>
        <begin position="282"/>
        <end position="319"/>
    </location>
</feature>
<evidence type="ECO:0000256" key="1">
    <source>
        <dbReference type="SAM" id="MobiDB-lite"/>
    </source>
</evidence>
<dbReference type="GeneID" id="24566249"/>
<dbReference type="Proteomes" id="UP000033188">
    <property type="component" value="Chromosome 4"/>
</dbReference>
<dbReference type="AlphaFoldDB" id="A0A061DAX9"/>